<dbReference type="KEGG" id="sspb:CP982_19025"/>
<dbReference type="GO" id="GO:0020037">
    <property type="term" value="F:heme binding"/>
    <property type="evidence" value="ECO:0007669"/>
    <property type="project" value="InterPro"/>
</dbReference>
<dbReference type="GO" id="GO:0005506">
    <property type="term" value="F:iron ion binding"/>
    <property type="evidence" value="ECO:0007669"/>
    <property type="project" value="InterPro"/>
</dbReference>
<name>A0A5P2X6D0_STRST</name>
<dbReference type="EMBL" id="JACHJD010000010">
    <property type="protein sequence ID" value="MBB5106813.1"/>
    <property type="molecule type" value="Genomic_DNA"/>
</dbReference>
<evidence type="ECO:0000256" key="1">
    <source>
        <dbReference type="ARBA" id="ARBA00010617"/>
    </source>
</evidence>
<evidence type="ECO:0000256" key="2">
    <source>
        <dbReference type="ARBA" id="ARBA00022617"/>
    </source>
</evidence>
<evidence type="ECO:0000256" key="6">
    <source>
        <dbReference type="ARBA" id="ARBA00023033"/>
    </source>
</evidence>
<keyword evidence="5" id="KW-0408">Iron</keyword>
<keyword evidence="2" id="KW-0349">Heme</keyword>
<reference evidence="8 9" key="1">
    <citation type="submission" date="2017-09" db="EMBL/GenBank/DDBJ databases">
        <authorList>
            <person name="Lee N."/>
            <person name="Cho B.-K."/>
        </authorList>
    </citation>
    <scope>NUCLEOTIDE SEQUENCE [LARGE SCALE GENOMIC DNA]</scope>
    <source>
        <strain evidence="8 9">ATCC 27465</strain>
    </source>
</reference>
<evidence type="ECO:0000313" key="8">
    <source>
        <dbReference type="EMBL" id="QEV60557.1"/>
    </source>
</evidence>
<dbReference type="PRINTS" id="PR00359">
    <property type="entry name" value="BP450"/>
</dbReference>
<dbReference type="InterPro" id="IPR036396">
    <property type="entry name" value="Cyt_P450_sf"/>
</dbReference>
<dbReference type="OrthoDB" id="3664945at2"/>
<evidence type="ECO:0000313" key="10">
    <source>
        <dbReference type="Proteomes" id="UP000549009"/>
    </source>
</evidence>
<proteinExistence type="inferred from homology"/>
<dbReference type="SUPFAM" id="SSF48264">
    <property type="entry name" value="Cytochrome P450"/>
    <property type="match status" value="1"/>
</dbReference>
<dbReference type="PRINTS" id="PR00385">
    <property type="entry name" value="P450"/>
</dbReference>
<sequence length="407" mass="44961">MSDAPVQETAGPIRFPITRTCPFAIPETYERLREEEPVSRVEMSDGRHAWMLTRHADVRAALVDPRLGSDRSDPGYPSISSGGKSAFAHFAPFMISLDGPAHSAARSPVISEFSMRRVNTLRPRIQEIVDEAIDKILELPRPVDLVQHLALIVPRLVITERIGASPDYLERFYALAAGMLQRSTTGEERDAIAREMRANMDRLVAEKEADPGDDLLSREIARQRAETGDVDRPGLASLAQLLLLAGHESTSEMISLGIATLLTHPEQLARMVADPSRTPAVIEELLRYFSVVEIGMGRVATEDVELGGVRIKAGEGVIASNVAANHDPRAFPDPDVFDPDRDARQHVAQGYGPHQCLGRNLARVELQTVFDTLFRRIPGLRLAVGVEELPFKYDALVHGLRELPVTW</sequence>
<evidence type="ECO:0000256" key="3">
    <source>
        <dbReference type="ARBA" id="ARBA00022723"/>
    </source>
</evidence>
<keyword evidence="10" id="KW-1185">Reference proteome</keyword>
<dbReference type="Pfam" id="PF00067">
    <property type="entry name" value="p450"/>
    <property type="match status" value="1"/>
</dbReference>
<dbReference type="PANTHER" id="PTHR46696:SF1">
    <property type="entry name" value="CYTOCHROME P450 YJIB-RELATED"/>
    <property type="match status" value="1"/>
</dbReference>
<dbReference type="FunFam" id="1.10.630.10:FF:000018">
    <property type="entry name" value="Cytochrome P450 monooxygenase"/>
    <property type="match status" value="1"/>
</dbReference>
<dbReference type="Proteomes" id="UP000326505">
    <property type="component" value="Chromosome"/>
</dbReference>
<dbReference type="GO" id="GO:0016705">
    <property type="term" value="F:oxidoreductase activity, acting on paired donors, with incorporation or reduction of molecular oxygen"/>
    <property type="evidence" value="ECO:0007669"/>
    <property type="project" value="InterPro"/>
</dbReference>
<dbReference type="InterPro" id="IPR001128">
    <property type="entry name" value="Cyt_P450"/>
</dbReference>
<dbReference type="Gene3D" id="1.10.630.10">
    <property type="entry name" value="Cytochrome P450"/>
    <property type="match status" value="1"/>
</dbReference>
<dbReference type="Proteomes" id="UP000549009">
    <property type="component" value="Unassembled WGS sequence"/>
</dbReference>
<dbReference type="PANTHER" id="PTHR46696">
    <property type="entry name" value="P450, PUTATIVE (EUROFUNG)-RELATED"/>
    <property type="match status" value="1"/>
</dbReference>
<keyword evidence="3" id="KW-0479">Metal-binding</keyword>
<dbReference type="GO" id="GO:0004497">
    <property type="term" value="F:monooxygenase activity"/>
    <property type="evidence" value="ECO:0007669"/>
    <property type="project" value="UniProtKB-KW"/>
</dbReference>
<dbReference type="EMBL" id="CP023690">
    <property type="protein sequence ID" value="QEV60557.1"/>
    <property type="molecule type" value="Genomic_DNA"/>
</dbReference>
<comment type="similarity">
    <text evidence="1">Belongs to the cytochrome P450 family.</text>
</comment>
<dbReference type="CDD" id="cd11030">
    <property type="entry name" value="CYP105-like"/>
    <property type="match status" value="1"/>
</dbReference>
<dbReference type="RefSeq" id="WP_150511644.1">
    <property type="nucleotide sequence ID" value="NZ_BMSQ01000018.1"/>
</dbReference>
<evidence type="ECO:0000256" key="4">
    <source>
        <dbReference type="ARBA" id="ARBA00023002"/>
    </source>
</evidence>
<dbReference type="AlphaFoldDB" id="A0A5P2X6D0"/>
<accession>A0A5P2X6D0</accession>
<evidence type="ECO:0000256" key="5">
    <source>
        <dbReference type="ARBA" id="ARBA00023004"/>
    </source>
</evidence>
<keyword evidence="4" id="KW-0560">Oxidoreductase</keyword>
<evidence type="ECO:0000313" key="7">
    <source>
        <dbReference type="EMBL" id="MBB5106813.1"/>
    </source>
</evidence>
<reference evidence="7 10" key="2">
    <citation type="submission" date="2020-08" db="EMBL/GenBank/DDBJ databases">
        <title>Genomic Encyclopedia of Type Strains, Phase III (KMG-III): the genomes of soil and plant-associated and newly described type strains.</title>
        <authorList>
            <person name="Whitman W."/>
        </authorList>
    </citation>
    <scope>NUCLEOTIDE SEQUENCE [LARGE SCALE GENOMIC DNA]</scope>
    <source>
        <strain evidence="7 10">CECT 3146</strain>
    </source>
</reference>
<gene>
    <name evidence="8" type="ORF">CP982_19025</name>
    <name evidence="7" type="ORF">FHS40_005926</name>
</gene>
<keyword evidence="6" id="KW-0503">Monooxygenase</keyword>
<protein>
    <submittedName>
        <fullName evidence="8">Cytochrome P450</fullName>
    </submittedName>
</protein>
<evidence type="ECO:0000313" key="9">
    <source>
        <dbReference type="Proteomes" id="UP000326505"/>
    </source>
</evidence>
<organism evidence="8 9">
    <name type="scientific">Streptomyces spectabilis</name>
    <dbReference type="NCBI Taxonomy" id="68270"/>
    <lineage>
        <taxon>Bacteria</taxon>
        <taxon>Bacillati</taxon>
        <taxon>Actinomycetota</taxon>
        <taxon>Actinomycetes</taxon>
        <taxon>Kitasatosporales</taxon>
        <taxon>Streptomycetaceae</taxon>
        <taxon>Streptomyces</taxon>
    </lineage>
</organism>
<dbReference type="InterPro" id="IPR002397">
    <property type="entry name" value="Cyt_P450_B"/>
</dbReference>